<keyword evidence="1" id="KW-0812">Transmembrane</keyword>
<dbReference type="Proteomes" id="UP000007882">
    <property type="component" value="Chromosome"/>
</dbReference>
<feature type="domain" description="GGDEF" evidence="3">
    <location>
        <begin position="472"/>
        <end position="594"/>
    </location>
</feature>
<dbReference type="GO" id="GO:0043709">
    <property type="term" value="P:cell adhesion involved in single-species biofilm formation"/>
    <property type="evidence" value="ECO:0007669"/>
    <property type="project" value="TreeGrafter"/>
</dbReference>
<dbReference type="NCBIfam" id="TIGR00254">
    <property type="entry name" value="GGDEF"/>
    <property type="match status" value="1"/>
</dbReference>
<dbReference type="eggNOG" id="COG2203">
    <property type="taxonomic scope" value="Bacteria"/>
</dbReference>
<dbReference type="AlphaFoldDB" id="I0H381"/>
<feature type="transmembrane region" description="Helical" evidence="1">
    <location>
        <begin position="16"/>
        <end position="36"/>
    </location>
</feature>
<dbReference type="PANTHER" id="PTHR45138">
    <property type="entry name" value="REGULATORY COMPONENTS OF SENSORY TRANSDUCTION SYSTEM"/>
    <property type="match status" value="1"/>
</dbReference>
<dbReference type="KEGG" id="ams:AMIS_22480"/>
<dbReference type="NCBIfam" id="TIGR00229">
    <property type="entry name" value="sensory_box"/>
    <property type="match status" value="1"/>
</dbReference>
<proteinExistence type="predicted"/>
<dbReference type="eggNOG" id="COG3706">
    <property type="taxonomic scope" value="Bacteria"/>
</dbReference>
<dbReference type="OrthoDB" id="23692at2"/>
<dbReference type="SMART" id="SM00091">
    <property type="entry name" value="PAS"/>
    <property type="match status" value="1"/>
</dbReference>
<gene>
    <name evidence="4" type="ordered locus">AMIS_22480</name>
</gene>
<dbReference type="GO" id="GO:1902201">
    <property type="term" value="P:negative regulation of bacterial-type flagellum-dependent cell motility"/>
    <property type="evidence" value="ECO:0007669"/>
    <property type="project" value="TreeGrafter"/>
</dbReference>
<dbReference type="HOGENOM" id="CLU_454667_0_0_11"/>
<dbReference type="Gene3D" id="3.30.70.270">
    <property type="match status" value="1"/>
</dbReference>
<evidence type="ECO:0000259" key="2">
    <source>
        <dbReference type="PROSITE" id="PS50112"/>
    </source>
</evidence>
<feature type="transmembrane region" description="Helical" evidence="1">
    <location>
        <begin position="42"/>
        <end position="60"/>
    </location>
</feature>
<dbReference type="RefSeq" id="WP_014442363.1">
    <property type="nucleotide sequence ID" value="NC_017093.1"/>
</dbReference>
<dbReference type="CDD" id="cd01949">
    <property type="entry name" value="GGDEF"/>
    <property type="match status" value="1"/>
</dbReference>
<dbReference type="InterPro" id="IPR043128">
    <property type="entry name" value="Rev_trsase/Diguanyl_cyclase"/>
</dbReference>
<accession>I0H381</accession>
<keyword evidence="1" id="KW-1133">Transmembrane helix</keyword>
<dbReference type="SMART" id="SM00065">
    <property type="entry name" value="GAF"/>
    <property type="match status" value="1"/>
</dbReference>
<feature type="domain" description="PAS" evidence="2">
    <location>
        <begin position="180"/>
        <end position="226"/>
    </location>
</feature>
<dbReference type="PATRIC" id="fig|512565.3.peg.2245"/>
<sequence length="600" mass="64845">MALGAGEHRNGEGTRWMRGAFATFYVVLAVTNYLMLDGYARIATTLLAALTAALLAVATVPMPARWGRRTWTDHLGYVPVLGGVAQVAISRESHYTTTLMITLVGVAVAMRRRRTFVAATVLGCLGWVAAVIGEPALRGDDLGYWAVQLFIAALVAAILHEALRRRERELRIARDEISAVADRFGSLFHASPSGVAIADERDVIVAANQAFCDLVGRTEQDLIGSSSEPFAGSASPLPERRFERPDGTVRWVWSSVGRSAGWVLIQLQDVTDRRLAEAAVRDSDRLLAAVSAAARRIRTGEDARSTIIGAVRELAEADSVSLMEPARSRELVVTGALGAQVLGTRIPLDGTSMTARVFTGGEPVFLADATQDPRVSPALLALVDGRSMMWQPVIADGAVLAVLVVGWSRRVDSVSDHRARAVAMLADETALALEHERLLRRLEQMAFTDTLTGLPNRRAWQERLATLFTRGRPLVVAIVDLDRFKRYNDTHGHLAGDELLQRAALAFAAELGGDDMIARWGGEEFVIALPSCSGLSAFDLLERVRLATPGAETCSIGYAVWDGEESAESLLERADEALYAAKNNGRDLVHAAPEPAALRS</sequence>
<evidence type="ECO:0000313" key="5">
    <source>
        <dbReference type="Proteomes" id="UP000007882"/>
    </source>
</evidence>
<feature type="transmembrane region" description="Helical" evidence="1">
    <location>
        <begin position="116"/>
        <end position="136"/>
    </location>
</feature>
<dbReference type="InterPro" id="IPR050469">
    <property type="entry name" value="Diguanylate_Cyclase"/>
</dbReference>
<dbReference type="InterPro" id="IPR003018">
    <property type="entry name" value="GAF"/>
</dbReference>
<evidence type="ECO:0000313" key="4">
    <source>
        <dbReference type="EMBL" id="BAL87468.1"/>
    </source>
</evidence>
<dbReference type="InterPro" id="IPR029016">
    <property type="entry name" value="GAF-like_dom_sf"/>
</dbReference>
<evidence type="ECO:0000259" key="3">
    <source>
        <dbReference type="PROSITE" id="PS50887"/>
    </source>
</evidence>
<dbReference type="Pfam" id="PF13188">
    <property type="entry name" value="PAS_8"/>
    <property type="match status" value="1"/>
</dbReference>
<dbReference type="PROSITE" id="PS50887">
    <property type="entry name" value="GGDEF"/>
    <property type="match status" value="1"/>
</dbReference>
<name>I0H381_ACTM4</name>
<dbReference type="CDD" id="cd00130">
    <property type="entry name" value="PAS"/>
    <property type="match status" value="1"/>
</dbReference>
<dbReference type="InterPro" id="IPR000014">
    <property type="entry name" value="PAS"/>
</dbReference>
<dbReference type="GO" id="GO:0052621">
    <property type="term" value="F:diguanylate cyclase activity"/>
    <property type="evidence" value="ECO:0007669"/>
    <property type="project" value="TreeGrafter"/>
</dbReference>
<feature type="transmembrane region" description="Helical" evidence="1">
    <location>
        <begin position="142"/>
        <end position="163"/>
    </location>
</feature>
<dbReference type="SUPFAM" id="SSF55785">
    <property type="entry name" value="PYP-like sensor domain (PAS domain)"/>
    <property type="match status" value="1"/>
</dbReference>
<dbReference type="GO" id="GO:0005886">
    <property type="term" value="C:plasma membrane"/>
    <property type="evidence" value="ECO:0007669"/>
    <property type="project" value="TreeGrafter"/>
</dbReference>
<evidence type="ECO:0008006" key="6">
    <source>
        <dbReference type="Google" id="ProtNLM"/>
    </source>
</evidence>
<dbReference type="Gene3D" id="3.30.450.40">
    <property type="match status" value="1"/>
</dbReference>
<keyword evidence="1" id="KW-0472">Membrane</keyword>
<protein>
    <recommendedName>
        <fullName evidence="6">GGDEF domain-containing protein</fullName>
    </recommendedName>
</protein>
<dbReference type="SUPFAM" id="SSF55073">
    <property type="entry name" value="Nucleotide cyclase"/>
    <property type="match status" value="1"/>
</dbReference>
<dbReference type="SUPFAM" id="SSF55781">
    <property type="entry name" value="GAF domain-like"/>
    <property type="match status" value="1"/>
</dbReference>
<dbReference type="PROSITE" id="PS50112">
    <property type="entry name" value="PAS"/>
    <property type="match status" value="1"/>
</dbReference>
<dbReference type="FunFam" id="3.30.70.270:FF:000001">
    <property type="entry name" value="Diguanylate cyclase domain protein"/>
    <property type="match status" value="1"/>
</dbReference>
<dbReference type="EMBL" id="AP012319">
    <property type="protein sequence ID" value="BAL87468.1"/>
    <property type="molecule type" value="Genomic_DNA"/>
</dbReference>
<dbReference type="STRING" id="512565.AMIS_22480"/>
<dbReference type="InterPro" id="IPR035965">
    <property type="entry name" value="PAS-like_dom_sf"/>
</dbReference>
<dbReference type="SMART" id="SM00267">
    <property type="entry name" value="GGDEF"/>
    <property type="match status" value="1"/>
</dbReference>
<keyword evidence="5" id="KW-1185">Reference proteome</keyword>
<dbReference type="Pfam" id="PF00990">
    <property type="entry name" value="GGDEF"/>
    <property type="match status" value="1"/>
</dbReference>
<dbReference type="Pfam" id="PF13185">
    <property type="entry name" value="GAF_2"/>
    <property type="match status" value="1"/>
</dbReference>
<evidence type="ECO:0000256" key="1">
    <source>
        <dbReference type="SAM" id="Phobius"/>
    </source>
</evidence>
<organism evidence="4 5">
    <name type="scientific">Actinoplanes missouriensis (strain ATCC 14538 / DSM 43046 / CBS 188.64 / JCM 3121 / NBRC 102363 / NCIMB 12654 / NRRL B-3342 / UNCC 431)</name>
    <dbReference type="NCBI Taxonomy" id="512565"/>
    <lineage>
        <taxon>Bacteria</taxon>
        <taxon>Bacillati</taxon>
        <taxon>Actinomycetota</taxon>
        <taxon>Actinomycetes</taxon>
        <taxon>Micromonosporales</taxon>
        <taxon>Micromonosporaceae</taxon>
        <taxon>Actinoplanes</taxon>
    </lineage>
</organism>
<reference evidence="4 5" key="1">
    <citation type="submission" date="2012-02" db="EMBL/GenBank/DDBJ databases">
        <title>Complete genome sequence of Actinoplanes missouriensis 431 (= NBRC 102363).</title>
        <authorList>
            <person name="Ohnishi Y."/>
            <person name="Ishikawa J."/>
            <person name="Sekine M."/>
            <person name="Hosoyama A."/>
            <person name="Harada T."/>
            <person name="Narita H."/>
            <person name="Hata T."/>
            <person name="Konno Y."/>
            <person name="Tutikane K."/>
            <person name="Fujita N."/>
            <person name="Horinouchi S."/>
            <person name="Hayakawa M."/>
        </authorList>
    </citation>
    <scope>NUCLEOTIDE SEQUENCE [LARGE SCALE GENOMIC DNA]</scope>
    <source>
        <strain evidence="5">ATCC 14538 / DSM 43046 / CBS 188.64 / JCM 3121 / NBRC 102363 / NCIMB 12654 / NRRL B-3342 / UNCC 431</strain>
    </source>
</reference>
<dbReference type="InterPro" id="IPR000160">
    <property type="entry name" value="GGDEF_dom"/>
</dbReference>
<dbReference type="Gene3D" id="3.30.450.20">
    <property type="entry name" value="PAS domain"/>
    <property type="match status" value="1"/>
</dbReference>
<dbReference type="PANTHER" id="PTHR45138:SF9">
    <property type="entry name" value="DIGUANYLATE CYCLASE DGCM-RELATED"/>
    <property type="match status" value="1"/>
</dbReference>
<dbReference type="InterPro" id="IPR029787">
    <property type="entry name" value="Nucleotide_cyclase"/>
</dbReference>